<dbReference type="Pfam" id="PF00037">
    <property type="entry name" value="Fer4"/>
    <property type="match status" value="1"/>
</dbReference>
<proteinExistence type="inferred from homology"/>
<evidence type="ECO:0000256" key="2">
    <source>
        <dbReference type="ARBA" id="ARBA00023002"/>
    </source>
</evidence>
<reference evidence="11 12" key="1">
    <citation type="submission" date="2021-01" db="EMBL/GenBank/DDBJ databases">
        <title>Genomic Encyclopedia of Type Strains, Phase IV (KMG-IV): sequencing the most valuable type-strain genomes for metagenomic binning, comparative biology and taxonomic classification.</title>
        <authorList>
            <person name="Goeker M."/>
        </authorList>
    </citation>
    <scope>NUCLEOTIDE SEQUENCE [LARGE SCALE GENOMIC DNA]</scope>
    <source>
        <strain evidence="11 12">DSM 24436</strain>
    </source>
</reference>
<dbReference type="Gene3D" id="3.20.20.70">
    <property type="entry name" value="Aldolase class I"/>
    <property type="match status" value="1"/>
</dbReference>
<evidence type="ECO:0000256" key="1">
    <source>
        <dbReference type="ARBA" id="ARBA00010804"/>
    </source>
</evidence>
<evidence type="ECO:0000313" key="12">
    <source>
        <dbReference type="Proteomes" id="UP000767854"/>
    </source>
</evidence>
<name>A0ABS2MU80_9FIRM</name>
<comment type="catalytic activity">
    <reaction evidence="5">
        <text>5,6-dihydrothymine + NAD(+) = thymine + NADH + H(+)</text>
        <dbReference type="Rhea" id="RHEA:28791"/>
        <dbReference type="ChEBI" id="CHEBI:15378"/>
        <dbReference type="ChEBI" id="CHEBI:17821"/>
        <dbReference type="ChEBI" id="CHEBI:27468"/>
        <dbReference type="ChEBI" id="CHEBI:57540"/>
        <dbReference type="ChEBI" id="CHEBI:57945"/>
        <dbReference type="EC" id="1.3.1.1"/>
    </reaction>
</comment>
<evidence type="ECO:0000259" key="10">
    <source>
        <dbReference type="PROSITE" id="PS51379"/>
    </source>
</evidence>
<dbReference type="InterPro" id="IPR013785">
    <property type="entry name" value="Aldolase_TIM"/>
</dbReference>
<dbReference type="Pfam" id="PF01180">
    <property type="entry name" value="DHO_dh"/>
    <property type="match status" value="1"/>
</dbReference>
<comment type="catalytic activity">
    <reaction evidence="6">
        <text>5,6-dihydrouracil + NAD(+) = uracil + NADH + H(+)</text>
        <dbReference type="Rhea" id="RHEA:20189"/>
        <dbReference type="ChEBI" id="CHEBI:15378"/>
        <dbReference type="ChEBI" id="CHEBI:15901"/>
        <dbReference type="ChEBI" id="CHEBI:17568"/>
        <dbReference type="ChEBI" id="CHEBI:57540"/>
        <dbReference type="ChEBI" id="CHEBI:57945"/>
        <dbReference type="EC" id="1.3.1.1"/>
    </reaction>
</comment>
<evidence type="ECO:0000256" key="8">
    <source>
        <dbReference type="ARBA" id="ARBA00049714"/>
    </source>
</evidence>
<gene>
    <name evidence="11" type="ORF">JOC49_002496</name>
</gene>
<organism evidence="11 12">
    <name type="scientific">Fusibacter tunisiensis</name>
    <dbReference type="NCBI Taxonomy" id="1008308"/>
    <lineage>
        <taxon>Bacteria</taxon>
        <taxon>Bacillati</taxon>
        <taxon>Bacillota</taxon>
        <taxon>Clostridia</taxon>
        <taxon>Eubacteriales</taxon>
        <taxon>Eubacteriales Family XII. Incertae Sedis</taxon>
        <taxon>Fusibacter</taxon>
    </lineage>
</organism>
<evidence type="ECO:0000256" key="9">
    <source>
        <dbReference type="ARBA" id="ARBA00049728"/>
    </source>
</evidence>
<evidence type="ECO:0000256" key="6">
    <source>
        <dbReference type="ARBA" id="ARBA00048792"/>
    </source>
</evidence>
<evidence type="ECO:0000256" key="7">
    <source>
        <dbReference type="ARBA" id="ARBA00049578"/>
    </source>
</evidence>
<evidence type="ECO:0000256" key="5">
    <source>
        <dbReference type="ARBA" id="ARBA00047685"/>
    </source>
</evidence>
<comment type="caution">
    <text evidence="11">The sequence shown here is derived from an EMBL/GenBank/DDBJ whole genome shotgun (WGS) entry which is preliminary data.</text>
</comment>
<dbReference type="PROSITE" id="PS51379">
    <property type="entry name" value="4FE4S_FER_2"/>
    <property type="match status" value="1"/>
</dbReference>
<dbReference type="SUPFAM" id="SSF54862">
    <property type="entry name" value="4Fe-4S ferredoxins"/>
    <property type="match status" value="1"/>
</dbReference>
<comment type="similarity">
    <text evidence="1">Belongs to the dihydropyrimidine dehydrogenase family.</text>
</comment>
<dbReference type="Proteomes" id="UP000767854">
    <property type="component" value="Unassembled WGS sequence"/>
</dbReference>
<dbReference type="RefSeq" id="WP_204665362.1">
    <property type="nucleotide sequence ID" value="NZ_JAFBDT010000038.1"/>
</dbReference>
<evidence type="ECO:0000313" key="11">
    <source>
        <dbReference type="EMBL" id="MBM7562923.1"/>
    </source>
</evidence>
<dbReference type="SUPFAM" id="SSF51395">
    <property type="entry name" value="FMN-linked oxidoreductases"/>
    <property type="match status" value="1"/>
</dbReference>
<accession>A0ABS2MU80</accession>
<keyword evidence="2" id="KW-0560">Oxidoreductase</keyword>
<keyword evidence="12" id="KW-1185">Reference proteome</keyword>
<sequence length="371" mass="39715">MRLKTEFMGLSLKNPILVAAGPWSRTPDRIQRSLDAGAAAVITETIAMEVRQNVRPWLYYKNGGYENTRMYSDHALEEWMQFIKKIKSDGGTVIASVMAHSPSEMAYISKSVCKAGADAIELGVSIPHGESVAVMGSNPEYLYNSIKRVVQTVDIPVMVKFSPHVTNITALAKVVEDAGAASISAIDTVRSILGVDLERQRPLLQTYGGLSGPPIKPIGLATVASIAQSVDIDVCGIGGIETYSDVLEYMMLGASAVQIGSGLLNKGVHVIDEVIQDLDQWLSRKNYKVSDVVGAALGGLKPIDDMEVLPYRAVVTGNCPLEACNMCAEGCVASAITIEAGAIKIDAKKCIGCGLCVSKCKNGCIELSWRF</sequence>
<dbReference type="EMBL" id="JAFBDT010000038">
    <property type="protein sequence ID" value="MBM7562923.1"/>
    <property type="molecule type" value="Genomic_DNA"/>
</dbReference>
<protein>
    <recommendedName>
        <fullName evidence="9">dihydrouracil dehydrogenase (NAD(+))</fullName>
        <ecNumber evidence="9">1.3.1.1</ecNumber>
    </recommendedName>
    <alternativeName>
        <fullName evidence="4">Dihydrothymine dehydrogenase</fullName>
    </alternativeName>
    <alternativeName>
        <fullName evidence="3">Dihydrouracil dehydrogenase</fullName>
    </alternativeName>
</protein>
<dbReference type="PANTHER" id="PTHR43073">
    <property type="entry name" value="DIHYDROPYRIMIDINE DEHYDROGENASE [NADP(+)]"/>
    <property type="match status" value="1"/>
</dbReference>
<comment type="subunit">
    <text evidence="8">Heterotetramer of 2 PreA and 2 PreT subunits.</text>
</comment>
<feature type="domain" description="4Fe-4S ferredoxin-type" evidence="10">
    <location>
        <begin position="341"/>
        <end position="370"/>
    </location>
</feature>
<dbReference type="EC" id="1.3.1.1" evidence="9"/>
<dbReference type="InterPro" id="IPR017896">
    <property type="entry name" value="4Fe4S_Fe-S-bd"/>
</dbReference>
<comment type="function">
    <text evidence="7">Involved in pyrimidine base degradation. Catalyzes physiologically the reduction of uracil to 5,6-dihydrouracil (DHU) by using NADH as a specific cosubstrate. It also catalyzes the reverse reaction and the reduction of thymine to 5,6-dihydrothymine (DHT).</text>
</comment>
<dbReference type="Gene3D" id="3.30.70.20">
    <property type="match status" value="1"/>
</dbReference>
<dbReference type="PANTHER" id="PTHR43073:SF2">
    <property type="entry name" value="DIHYDROPYRIMIDINE DEHYDROGENASE [NADP(+)]"/>
    <property type="match status" value="1"/>
</dbReference>
<evidence type="ECO:0000256" key="4">
    <source>
        <dbReference type="ARBA" id="ARBA00032722"/>
    </source>
</evidence>
<evidence type="ECO:0000256" key="3">
    <source>
        <dbReference type="ARBA" id="ARBA00030119"/>
    </source>
</evidence>
<dbReference type="InterPro" id="IPR005720">
    <property type="entry name" value="Dihydroorotate_DH_cat"/>
</dbReference>